<reference evidence="1" key="2">
    <citation type="journal article" date="2015" name="Fish Shellfish Immunol.">
        <title>Early steps in the European eel (Anguilla anguilla)-Vibrio vulnificus interaction in the gills: Role of the RtxA13 toxin.</title>
        <authorList>
            <person name="Callol A."/>
            <person name="Pajuelo D."/>
            <person name="Ebbesson L."/>
            <person name="Teles M."/>
            <person name="MacKenzie S."/>
            <person name="Amaro C."/>
        </authorList>
    </citation>
    <scope>NUCLEOTIDE SEQUENCE</scope>
</reference>
<dbReference type="AlphaFoldDB" id="A0A0E9V823"/>
<accession>A0A0E9V823</accession>
<dbReference type="EMBL" id="GBXM01034957">
    <property type="protein sequence ID" value="JAH73620.1"/>
    <property type="molecule type" value="Transcribed_RNA"/>
</dbReference>
<protein>
    <submittedName>
        <fullName evidence="1">Uncharacterized protein</fullName>
    </submittedName>
</protein>
<sequence length="32" mass="3553">MSGNSPHQPPMCSIHQGDAWQSFLPEYSPHVS</sequence>
<evidence type="ECO:0000313" key="1">
    <source>
        <dbReference type="EMBL" id="JAH73620.1"/>
    </source>
</evidence>
<name>A0A0E9V823_ANGAN</name>
<reference evidence="1" key="1">
    <citation type="submission" date="2014-11" db="EMBL/GenBank/DDBJ databases">
        <authorList>
            <person name="Amaro Gonzalez C."/>
        </authorList>
    </citation>
    <scope>NUCLEOTIDE SEQUENCE</scope>
</reference>
<proteinExistence type="predicted"/>
<organism evidence="1">
    <name type="scientific">Anguilla anguilla</name>
    <name type="common">European freshwater eel</name>
    <name type="synonym">Muraena anguilla</name>
    <dbReference type="NCBI Taxonomy" id="7936"/>
    <lineage>
        <taxon>Eukaryota</taxon>
        <taxon>Metazoa</taxon>
        <taxon>Chordata</taxon>
        <taxon>Craniata</taxon>
        <taxon>Vertebrata</taxon>
        <taxon>Euteleostomi</taxon>
        <taxon>Actinopterygii</taxon>
        <taxon>Neopterygii</taxon>
        <taxon>Teleostei</taxon>
        <taxon>Anguilliformes</taxon>
        <taxon>Anguillidae</taxon>
        <taxon>Anguilla</taxon>
    </lineage>
</organism>